<evidence type="ECO:0000256" key="1">
    <source>
        <dbReference type="SAM" id="MobiDB-lite"/>
    </source>
</evidence>
<protein>
    <submittedName>
        <fullName evidence="2">Uncharacterized protein</fullName>
    </submittedName>
</protein>
<reference evidence="2" key="2">
    <citation type="journal article" date="2015" name="Fish Shellfish Immunol.">
        <title>Early steps in the European eel (Anguilla anguilla)-Vibrio vulnificus interaction in the gills: Role of the RtxA13 toxin.</title>
        <authorList>
            <person name="Callol A."/>
            <person name="Pajuelo D."/>
            <person name="Ebbesson L."/>
            <person name="Teles M."/>
            <person name="MacKenzie S."/>
            <person name="Amaro C."/>
        </authorList>
    </citation>
    <scope>NUCLEOTIDE SEQUENCE</scope>
</reference>
<dbReference type="EMBL" id="GBXM01033437">
    <property type="protein sequence ID" value="JAH75140.1"/>
    <property type="molecule type" value="Transcribed_RNA"/>
</dbReference>
<organism evidence="2">
    <name type="scientific">Anguilla anguilla</name>
    <name type="common">European freshwater eel</name>
    <name type="synonym">Muraena anguilla</name>
    <dbReference type="NCBI Taxonomy" id="7936"/>
    <lineage>
        <taxon>Eukaryota</taxon>
        <taxon>Metazoa</taxon>
        <taxon>Chordata</taxon>
        <taxon>Craniata</taxon>
        <taxon>Vertebrata</taxon>
        <taxon>Euteleostomi</taxon>
        <taxon>Actinopterygii</taxon>
        <taxon>Neopterygii</taxon>
        <taxon>Teleostei</taxon>
        <taxon>Anguilliformes</taxon>
        <taxon>Anguillidae</taxon>
        <taxon>Anguilla</taxon>
    </lineage>
</organism>
<proteinExistence type="predicted"/>
<feature type="compositionally biased region" description="Basic residues" evidence="1">
    <location>
        <begin position="26"/>
        <end position="37"/>
    </location>
</feature>
<feature type="region of interest" description="Disordered" evidence="1">
    <location>
        <begin position="18"/>
        <end position="37"/>
    </location>
</feature>
<reference evidence="2" key="1">
    <citation type="submission" date="2014-11" db="EMBL/GenBank/DDBJ databases">
        <authorList>
            <person name="Amaro Gonzalez C."/>
        </authorList>
    </citation>
    <scope>NUCLEOTIDE SEQUENCE</scope>
</reference>
<name>A0A0E9VCD8_ANGAN</name>
<dbReference type="AlphaFoldDB" id="A0A0E9VCD8"/>
<sequence length="37" mass="4228">MLTNHILYSIQPLSNKTGYDQTGAKRATHWQKHTSVT</sequence>
<evidence type="ECO:0000313" key="2">
    <source>
        <dbReference type="EMBL" id="JAH75140.1"/>
    </source>
</evidence>
<accession>A0A0E9VCD8</accession>